<feature type="domain" description="DUF5648" evidence="2">
    <location>
        <begin position="57"/>
        <end position="188"/>
    </location>
</feature>
<reference evidence="3" key="1">
    <citation type="submission" date="2023-03" db="EMBL/GenBank/DDBJ databases">
        <title>Massive genome expansion in bonnet fungi (Mycena s.s.) driven by repeated elements and novel gene families across ecological guilds.</title>
        <authorList>
            <consortium name="Lawrence Berkeley National Laboratory"/>
            <person name="Harder C.B."/>
            <person name="Miyauchi S."/>
            <person name="Viragh M."/>
            <person name="Kuo A."/>
            <person name="Thoen E."/>
            <person name="Andreopoulos B."/>
            <person name="Lu D."/>
            <person name="Skrede I."/>
            <person name="Drula E."/>
            <person name="Henrissat B."/>
            <person name="Morin E."/>
            <person name="Kohler A."/>
            <person name="Barry K."/>
            <person name="LaButti K."/>
            <person name="Morin E."/>
            <person name="Salamov A."/>
            <person name="Lipzen A."/>
            <person name="Mereny Z."/>
            <person name="Hegedus B."/>
            <person name="Baldrian P."/>
            <person name="Stursova M."/>
            <person name="Weitz H."/>
            <person name="Taylor A."/>
            <person name="Grigoriev I.V."/>
            <person name="Nagy L.G."/>
            <person name="Martin F."/>
            <person name="Kauserud H."/>
        </authorList>
    </citation>
    <scope>NUCLEOTIDE SEQUENCE</scope>
    <source>
        <strain evidence="3">9284</strain>
    </source>
</reference>
<dbReference type="EMBL" id="JARKIF010000001">
    <property type="protein sequence ID" value="KAJ7650935.1"/>
    <property type="molecule type" value="Genomic_DNA"/>
</dbReference>
<dbReference type="InterPro" id="IPR043708">
    <property type="entry name" value="DUF5648"/>
</dbReference>
<organism evidence="3 4">
    <name type="scientific">Roridomyces roridus</name>
    <dbReference type="NCBI Taxonomy" id="1738132"/>
    <lineage>
        <taxon>Eukaryota</taxon>
        <taxon>Fungi</taxon>
        <taxon>Dikarya</taxon>
        <taxon>Basidiomycota</taxon>
        <taxon>Agaricomycotina</taxon>
        <taxon>Agaricomycetes</taxon>
        <taxon>Agaricomycetidae</taxon>
        <taxon>Agaricales</taxon>
        <taxon>Marasmiineae</taxon>
        <taxon>Mycenaceae</taxon>
        <taxon>Roridomyces</taxon>
    </lineage>
</organism>
<keyword evidence="1" id="KW-0732">Signal</keyword>
<feature type="signal peptide" evidence="1">
    <location>
        <begin position="1"/>
        <end position="21"/>
    </location>
</feature>
<dbReference type="AlphaFoldDB" id="A0AAD7CK98"/>
<evidence type="ECO:0000259" key="2">
    <source>
        <dbReference type="Pfam" id="PF18885"/>
    </source>
</evidence>
<evidence type="ECO:0000313" key="3">
    <source>
        <dbReference type="EMBL" id="KAJ7650935.1"/>
    </source>
</evidence>
<keyword evidence="4" id="KW-1185">Reference proteome</keyword>
<gene>
    <name evidence="3" type="ORF">FB45DRAFT_820372</name>
</gene>
<proteinExistence type="predicted"/>
<dbReference type="Pfam" id="PF18885">
    <property type="entry name" value="DUF5648"/>
    <property type="match status" value="1"/>
</dbReference>
<accession>A0AAD7CK98</accession>
<protein>
    <recommendedName>
        <fullName evidence="2">DUF5648 domain-containing protein</fullName>
    </recommendedName>
</protein>
<dbReference type="Proteomes" id="UP001221142">
    <property type="component" value="Unassembled WGS sequence"/>
</dbReference>
<feature type="chain" id="PRO_5042208971" description="DUF5648 domain-containing protein" evidence="1">
    <location>
        <begin position="22"/>
        <end position="197"/>
    </location>
</feature>
<sequence>MMKSHTTILTSLLLASTLANALQVRFKKSDVAEQERILARRGDMTNCPSPTDAIPLHRLFQNEGELYRITARSLDSDALDGGYEFDGVTAQVFHPDVNHAMTGPMYHVYNSQTRDNFYTSDAEERDAMLRRDGDCVDKGAVASVFVRRVCGSKPLYRLYNPMTMNHFYTVDDAEVDEAVAERGYDDEPAVAAFVLPK</sequence>
<name>A0AAD7CK98_9AGAR</name>
<comment type="caution">
    <text evidence="3">The sequence shown here is derived from an EMBL/GenBank/DDBJ whole genome shotgun (WGS) entry which is preliminary data.</text>
</comment>
<evidence type="ECO:0000313" key="4">
    <source>
        <dbReference type="Proteomes" id="UP001221142"/>
    </source>
</evidence>
<evidence type="ECO:0000256" key="1">
    <source>
        <dbReference type="SAM" id="SignalP"/>
    </source>
</evidence>